<dbReference type="PANTHER" id="PTHR38686">
    <property type="entry name" value="APOLIPOPROTEIN N-ACYLTRANSFERASE"/>
    <property type="match status" value="1"/>
</dbReference>
<dbReference type="OrthoDB" id="2626014at2759"/>
<evidence type="ECO:0000313" key="3">
    <source>
        <dbReference type="Proteomes" id="UP000807306"/>
    </source>
</evidence>
<evidence type="ECO:0000313" key="2">
    <source>
        <dbReference type="EMBL" id="KAF9527752.1"/>
    </source>
</evidence>
<sequence>MSLDLRRVIFERYRTPIFIAATFVTSSLALRPDSTLVPNILNLSVLYTYAPFLFRSDEPYRVWKVLGTGVALTAGSALSRTHASLEALSSPAQSLITLFILSSFLSALALGATFAGVKLSTRFPSTWSQIALFPSIWATLWATTSYISPVGHLSTWGVANNADSYNWLIPYLGPASKDWVIGAWAVVLSQTLTHWYMGFEEPDQIPNLTLPARSNNPVDHSMSATRKLLALVLVLLTVPSFSSSPLPLPISQIEAATPITVGCVNPPYQQHKHHNPTLDDYISETNKLRNWGGRILLWPEGAVVFNTPKEKEDAFTKIREQVTGPYVGVSFEETISDPADPSGRKSVTRAGLAVISKYLDEPHLIYYKRHLVPFAESYRLRGSSPHPTIFEAPLKSPGRGITDHQWSPDGNHTRPIPMTASICLDFASASPFAELDSRPALILAPARTWDRTVGYAMWLQAKQRAEEIGSTVLWCDGGEGGVSGVGGGGFNDVTQVGSGSFLKTIGIKYPFDNRRTPYARFGDSVLVLVWALVLGPGVLGFISPRLPFFQRGVHGARGLLKRRNSTPSPVIAQANLIDV</sequence>
<feature type="transmembrane region" description="Helical" evidence="1">
    <location>
        <begin position="524"/>
        <end position="542"/>
    </location>
</feature>
<keyword evidence="1" id="KW-0472">Membrane</keyword>
<keyword evidence="3" id="KW-1185">Reference proteome</keyword>
<keyword evidence="1" id="KW-1133">Transmembrane helix</keyword>
<dbReference type="GO" id="GO:0042158">
    <property type="term" value="P:lipoprotein biosynthetic process"/>
    <property type="evidence" value="ECO:0007669"/>
    <property type="project" value="InterPro"/>
</dbReference>
<dbReference type="PANTHER" id="PTHR38686:SF1">
    <property type="entry name" value="APOLIPOPROTEIN N-ACYLTRANSFERASE"/>
    <property type="match status" value="1"/>
</dbReference>
<name>A0A9P6EES9_9AGAR</name>
<gene>
    <name evidence="2" type="ORF">CPB83DRAFT_814927</name>
</gene>
<dbReference type="InterPro" id="IPR004563">
    <property type="entry name" value="Apolipo_AcylTrfase"/>
</dbReference>
<feature type="transmembrane region" description="Helical" evidence="1">
    <location>
        <begin position="95"/>
        <end position="117"/>
    </location>
</feature>
<proteinExistence type="predicted"/>
<comment type="caution">
    <text evidence="2">The sequence shown here is derived from an EMBL/GenBank/DDBJ whole genome shotgun (WGS) entry which is preliminary data.</text>
</comment>
<evidence type="ECO:0008006" key="4">
    <source>
        <dbReference type="Google" id="ProtNLM"/>
    </source>
</evidence>
<dbReference type="SUPFAM" id="SSF56317">
    <property type="entry name" value="Carbon-nitrogen hydrolase"/>
    <property type="match status" value="1"/>
</dbReference>
<dbReference type="EMBL" id="MU157858">
    <property type="protein sequence ID" value="KAF9527752.1"/>
    <property type="molecule type" value="Genomic_DNA"/>
</dbReference>
<protein>
    <recommendedName>
        <fullName evidence="4">CN hydrolase domain-containing protein</fullName>
    </recommendedName>
</protein>
<dbReference type="InterPro" id="IPR036526">
    <property type="entry name" value="C-N_Hydrolase_sf"/>
</dbReference>
<reference evidence="2" key="1">
    <citation type="submission" date="2020-11" db="EMBL/GenBank/DDBJ databases">
        <authorList>
            <consortium name="DOE Joint Genome Institute"/>
            <person name="Ahrendt S."/>
            <person name="Riley R."/>
            <person name="Andreopoulos W."/>
            <person name="Labutti K."/>
            <person name="Pangilinan J."/>
            <person name="Ruiz-Duenas F.J."/>
            <person name="Barrasa J.M."/>
            <person name="Sanchez-Garcia M."/>
            <person name="Camarero S."/>
            <person name="Miyauchi S."/>
            <person name="Serrano A."/>
            <person name="Linde D."/>
            <person name="Babiker R."/>
            <person name="Drula E."/>
            <person name="Ayuso-Fernandez I."/>
            <person name="Pacheco R."/>
            <person name="Padilla G."/>
            <person name="Ferreira P."/>
            <person name="Barriuso J."/>
            <person name="Kellner H."/>
            <person name="Castanera R."/>
            <person name="Alfaro M."/>
            <person name="Ramirez L."/>
            <person name="Pisabarro A.G."/>
            <person name="Kuo A."/>
            <person name="Tritt A."/>
            <person name="Lipzen A."/>
            <person name="He G."/>
            <person name="Yan M."/>
            <person name="Ng V."/>
            <person name="Cullen D."/>
            <person name="Martin F."/>
            <person name="Rosso M.-N."/>
            <person name="Henrissat B."/>
            <person name="Hibbett D."/>
            <person name="Martinez A.T."/>
            <person name="Grigoriev I.V."/>
        </authorList>
    </citation>
    <scope>NUCLEOTIDE SEQUENCE</scope>
    <source>
        <strain evidence="2">CBS 506.95</strain>
    </source>
</reference>
<keyword evidence="1" id="KW-0812">Transmembrane</keyword>
<dbReference type="AlphaFoldDB" id="A0A9P6EES9"/>
<dbReference type="Proteomes" id="UP000807306">
    <property type="component" value="Unassembled WGS sequence"/>
</dbReference>
<accession>A0A9P6EES9</accession>
<dbReference type="GO" id="GO:0016020">
    <property type="term" value="C:membrane"/>
    <property type="evidence" value="ECO:0007669"/>
    <property type="project" value="InterPro"/>
</dbReference>
<dbReference type="GO" id="GO:0016410">
    <property type="term" value="F:N-acyltransferase activity"/>
    <property type="evidence" value="ECO:0007669"/>
    <property type="project" value="InterPro"/>
</dbReference>
<evidence type="ECO:0000256" key="1">
    <source>
        <dbReference type="SAM" id="Phobius"/>
    </source>
</evidence>
<organism evidence="2 3">
    <name type="scientific">Crepidotus variabilis</name>
    <dbReference type="NCBI Taxonomy" id="179855"/>
    <lineage>
        <taxon>Eukaryota</taxon>
        <taxon>Fungi</taxon>
        <taxon>Dikarya</taxon>
        <taxon>Basidiomycota</taxon>
        <taxon>Agaricomycotina</taxon>
        <taxon>Agaricomycetes</taxon>
        <taxon>Agaricomycetidae</taxon>
        <taxon>Agaricales</taxon>
        <taxon>Agaricineae</taxon>
        <taxon>Crepidotaceae</taxon>
        <taxon>Crepidotus</taxon>
    </lineage>
</organism>